<sequence>MTLPDPPKQETASQTAGPYVHIGLLPRMAGLALHPVELGRSLVGPETKDARITVTGCIHDGAGDRVRDAIIEVWQADGTGSLAGNDGFTGWGRVATDFDTGVFSFETIKPGCVLDAGGKVMAPHLCFWIVARGINMGLSTRMYFPQDSQAHETDPVLSGYVPRERRDTLIARREGDTYHFDIHLQGARETVFFDV</sequence>
<dbReference type="HOGENOM" id="CLU_027719_7_1_5"/>
<feature type="domain" description="Intradiol ring-cleavage dioxygenases" evidence="4">
    <location>
        <begin position="49"/>
        <end position="185"/>
    </location>
</feature>
<dbReference type="Gene3D" id="2.60.130.10">
    <property type="entry name" value="Aromatic compound dioxygenase"/>
    <property type="match status" value="1"/>
</dbReference>
<dbReference type="PANTHER" id="PTHR33711:SF9">
    <property type="entry name" value="PROTOCATECHUATE 3,4-DIOXYGENASE ALPHA CHAIN"/>
    <property type="match status" value="1"/>
</dbReference>
<keyword evidence="6" id="KW-1185">Reference proteome</keyword>
<dbReference type="NCBIfam" id="TIGR02423">
    <property type="entry name" value="protocat_alph"/>
    <property type="match status" value="1"/>
</dbReference>
<dbReference type="OrthoDB" id="9805815at2"/>
<dbReference type="InterPro" id="IPR000627">
    <property type="entry name" value="Intradiol_dOase_C"/>
</dbReference>
<dbReference type="GO" id="GO:0018578">
    <property type="term" value="F:protocatechuate 3,4-dioxygenase activity"/>
    <property type="evidence" value="ECO:0007669"/>
    <property type="project" value="UniProtKB-EC"/>
</dbReference>
<dbReference type="GO" id="GO:0008199">
    <property type="term" value="F:ferric iron binding"/>
    <property type="evidence" value="ECO:0007669"/>
    <property type="project" value="InterPro"/>
</dbReference>
<evidence type="ECO:0000256" key="2">
    <source>
        <dbReference type="ARBA" id="ARBA00022964"/>
    </source>
</evidence>
<evidence type="ECO:0000313" key="6">
    <source>
        <dbReference type="Proteomes" id="UP000007029"/>
    </source>
</evidence>
<dbReference type="KEGG" id="rde:RD1_3775"/>
<evidence type="ECO:0000256" key="1">
    <source>
        <dbReference type="ARBA" id="ARBA00007825"/>
    </source>
</evidence>
<keyword evidence="3 5" id="KW-0560">Oxidoreductase</keyword>
<dbReference type="eggNOG" id="COG3485">
    <property type="taxonomic scope" value="Bacteria"/>
</dbReference>
<dbReference type="Pfam" id="PF00775">
    <property type="entry name" value="Dioxygenase_C"/>
    <property type="match status" value="1"/>
</dbReference>
<evidence type="ECO:0000259" key="4">
    <source>
        <dbReference type="Pfam" id="PF00775"/>
    </source>
</evidence>
<protein>
    <submittedName>
        <fullName evidence="5">Protocatechuate 3,4-dioxygenase, alpha subunit</fullName>
        <ecNumber evidence="5">1.13.11.3</ecNumber>
    </submittedName>
</protein>
<dbReference type="PANTHER" id="PTHR33711">
    <property type="entry name" value="DIOXYGENASE, PUTATIVE (AFU_ORTHOLOGUE AFUA_2G02910)-RELATED"/>
    <property type="match status" value="1"/>
</dbReference>
<dbReference type="Proteomes" id="UP000007029">
    <property type="component" value="Chromosome"/>
</dbReference>
<proteinExistence type="inferred from homology"/>
<accession>Q161V0</accession>
<dbReference type="SUPFAM" id="SSF49482">
    <property type="entry name" value="Aromatic compound dioxygenase"/>
    <property type="match status" value="1"/>
</dbReference>
<dbReference type="EMBL" id="CP000362">
    <property type="protein sequence ID" value="ABG33243.1"/>
    <property type="molecule type" value="Genomic_DNA"/>
</dbReference>
<dbReference type="RefSeq" id="WP_011569854.1">
    <property type="nucleotide sequence ID" value="NC_008209.1"/>
</dbReference>
<comment type="similarity">
    <text evidence="1">Belongs to the intradiol ring-cleavage dioxygenase family.</text>
</comment>
<gene>
    <name evidence="5" type="primary">pcaG</name>
    <name evidence="5" type="ordered locus">RD1_3775</name>
</gene>
<name>Q161V0_ROSDO</name>
<dbReference type="EC" id="1.13.11.3" evidence="5"/>
<reference evidence="5 6" key="1">
    <citation type="journal article" date="2007" name="J. Bacteriol.">
        <title>The complete genome sequence of Roseobacter denitrificans reveals a mixotrophic rather than photosynthetic metabolism.</title>
        <authorList>
            <person name="Swingley W.D."/>
            <person name="Sadekar S."/>
            <person name="Mastrian S.D."/>
            <person name="Matthies H.J."/>
            <person name="Hao J."/>
            <person name="Ramos H."/>
            <person name="Acharya C.R."/>
            <person name="Conrad A.L."/>
            <person name="Taylor H.L."/>
            <person name="Dejesa L.C."/>
            <person name="Shah M.K."/>
            <person name="O'huallachain M.E."/>
            <person name="Lince M.T."/>
            <person name="Blankenship R.E."/>
            <person name="Beatty J.T."/>
            <person name="Touchman J.W."/>
        </authorList>
    </citation>
    <scope>NUCLEOTIDE SEQUENCE [LARGE SCALE GENOMIC DNA]</scope>
    <source>
        <strain evidence="6">ATCC 33942 / OCh 114</strain>
    </source>
</reference>
<dbReference type="InterPro" id="IPR015889">
    <property type="entry name" value="Intradiol_dOase_core"/>
</dbReference>
<dbReference type="InterPro" id="IPR012786">
    <property type="entry name" value="Protocat_dOase_a"/>
</dbReference>
<dbReference type="CDD" id="cd03463">
    <property type="entry name" value="3_4-PCD_alpha"/>
    <property type="match status" value="1"/>
</dbReference>
<organism evidence="5 6">
    <name type="scientific">Roseobacter denitrificans (strain ATCC 33942 / OCh 114)</name>
    <name type="common">Erythrobacter sp. (strain OCh 114)</name>
    <name type="synonym">Roseobacter denitrificans</name>
    <dbReference type="NCBI Taxonomy" id="375451"/>
    <lineage>
        <taxon>Bacteria</taxon>
        <taxon>Pseudomonadati</taxon>
        <taxon>Pseudomonadota</taxon>
        <taxon>Alphaproteobacteria</taxon>
        <taxon>Rhodobacterales</taxon>
        <taxon>Roseobacteraceae</taxon>
        <taxon>Roseobacter</taxon>
    </lineage>
</organism>
<evidence type="ECO:0000313" key="5">
    <source>
        <dbReference type="EMBL" id="ABG33243.1"/>
    </source>
</evidence>
<dbReference type="AlphaFoldDB" id="Q161V0"/>
<dbReference type="InterPro" id="IPR050770">
    <property type="entry name" value="Intradiol_RC_Dioxygenase"/>
</dbReference>
<keyword evidence="2 5" id="KW-0223">Dioxygenase</keyword>
<evidence type="ECO:0000256" key="3">
    <source>
        <dbReference type="ARBA" id="ARBA00023002"/>
    </source>
</evidence>
<dbReference type="STRING" id="375451.RD1_3775"/>